<keyword evidence="1" id="KW-0175">Coiled coil</keyword>
<organism evidence="3 4">
    <name type="scientific">Cytobacillus purgationiresistens</name>
    <dbReference type="NCBI Taxonomy" id="863449"/>
    <lineage>
        <taxon>Bacteria</taxon>
        <taxon>Bacillati</taxon>
        <taxon>Bacillota</taxon>
        <taxon>Bacilli</taxon>
        <taxon>Bacillales</taxon>
        <taxon>Bacillaceae</taxon>
        <taxon>Cytobacillus</taxon>
    </lineage>
</organism>
<keyword evidence="4" id="KW-1185">Reference proteome</keyword>
<sequence>MEQQMSLFNQTGVNINDIRTEKQKSRSIAYDCGEKIGNSRKDMAALKRAFEEIQSKNSLANLELYSPTLAAEMVNKKNMFHSFSLEKEKGNGVHPGVAKAKQLLIQRIDSDPDDTIAARETFLNAANYVKEAFNDIYTFNELLSLINLVYDHLLNERKKPEFYHRQIKQLQNELMQLESTDDKKKKLLSDLSNFEKTLVAIKTSKSLQLSILGKKFYNFFMKRSSQETTMKKIAAIESWDELIKKKQGRLIATRKKAWSRILPERPDRKGGAQSVIERPEDLISFFKFRGVEFGHYVDDHKGNEHLLRSSEAMMDLAEILGIEYQATSLNGTLGIGYGSRGSGNALAHYEPVAKVINMTKEKGCLGVFAHEYFHALDNYIFDKSHNFQNGKIGFASEPDTLGSHIDPLVQIIFYELIDTIKSGRSTAYIQNKNTSNSKGKASSIVKSIYLKHSGELFECMDEFIQTENKKMEDSIKFFSYYNYADEKNKKKLKVRKEKNINSFAQALAWLHEAETGIRIEYIPYPSNYSTYFSTALKMDSKQKKFASNVELTARAFEAYIQDTLTSNGRRSDYLVAGTRDPIAYPMDEERLKINKKFDTLISYLKNCDIIN</sequence>
<gene>
    <name evidence="3" type="ORF">J2S17_003115</name>
</gene>
<feature type="coiled-coil region" evidence="1">
    <location>
        <begin position="167"/>
        <end position="197"/>
    </location>
</feature>
<dbReference type="EMBL" id="JAUSUB010000013">
    <property type="protein sequence ID" value="MDQ0271227.1"/>
    <property type="molecule type" value="Genomic_DNA"/>
</dbReference>
<evidence type="ECO:0000256" key="1">
    <source>
        <dbReference type="SAM" id="Coils"/>
    </source>
</evidence>
<accession>A0ABU0AIY7</accession>
<proteinExistence type="predicted"/>
<evidence type="ECO:0000313" key="3">
    <source>
        <dbReference type="EMBL" id="MDQ0271227.1"/>
    </source>
</evidence>
<comment type="caution">
    <text evidence="3">The sequence shown here is derived from an EMBL/GenBank/DDBJ whole genome shotgun (WGS) entry which is preliminary data.</text>
</comment>
<reference evidence="3 4" key="1">
    <citation type="submission" date="2023-07" db="EMBL/GenBank/DDBJ databases">
        <title>Genomic Encyclopedia of Type Strains, Phase IV (KMG-IV): sequencing the most valuable type-strain genomes for metagenomic binning, comparative biology and taxonomic classification.</title>
        <authorList>
            <person name="Goeker M."/>
        </authorList>
    </citation>
    <scope>NUCLEOTIDE SEQUENCE [LARGE SCALE GENOMIC DNA]</scope>
    <source>
        <strain evidence="3 4">DSM 23494</strain>
    </source>
</reference>
<evidence type="ECO:0000313" key="4">
    <source>
        <dbReference type="Proteomes" id="UP001238088"/>
    </source>
</evidence>
<name>A0ABU0AIY7_9BACI</name>
<dbReference type="Proteomes" id="UP001238088">
    <property type="component" value="Unassembled WGS sequence"/>
</dbReference>
<protein>
    <recommendedName>
        <fullName evidence="2">Large polyvalent protein-associated domain-containing protein</fullName>
    </recommendedName>
</protein>
<dbReference type="InterPro" id="IPR041047">
    <property type="entry name" value="LPD1"/>
</dbReference>
<dbReference type="RefSeq" id="WP_307476238.1">
    <property type="nucleotide sequence ID" value="NZ_JAUSUB010000013.1"/>
</dbReference>
<evidence type="ECO:0000259" key="2">
    <source>
        <dbReference type="Pfam" id="PF18796"/>
    </source>
</evidence>
<feature type="domain" description="Large polyvalent protein-associated" evidence="2">
    <location>
        <begin position="541"/>
        <end position="606"/>
    </location>
</feature>
<dbReference type="Pfam" id="PF18796">
    <property type="entry name" value="LPD1"/>
    <property type="match status" value="1"/>
</dbReference>